<evidence type="ECO:0000313" key="2">
    <source>
        <dbReference type="Proteomes" id="UP000887013"/>
    </source>
</evidence>
<dbReference type="Proteomes" id="UP000887013">
    <property type="component" value="Unassembled WGS sequence"/>
</dbReference>
<reference evidence="1" key="1">
    <citation type="submission" date="2020-08" db="EMBL/GenBank/DDBJ databases">
        <title>Multicomponent nature underlies the extraordinary mechanical properties of spider dragline silk.</title>
        <authorList>
            <person name="Kono N."/>
            <person name="Nakamura H."/>
            <person name="Mori M."/>
            <person name="Yoshida Y."/>
            <person name="Ohtoshi R."/>
            <person name="Malay A.D."/>
            <person name="Moran D.A.P."/>
            <person name="Tomita M."/>
            <person name="Numata K."/>
            <person name="Arakawa K."/>
        </authorList>
    </citation>
    <scope>NUCLEOTIDE SEQUENCE</scope>
</reference>
<sequence length="105" mass="11967">MSINTTETVVTKTISKYYEIRSMELDLNVEHAGVAADEGRKSRAEYGTRSKDHAFRRIPVSRDDFRTMKGLKAVFHQNRLNEVEVDSLCSAITVKFLIIAYPLSK</sequence>
<name>A0A8X6QZ79_NEPPI</name>
<organism evidence="1 2">
    <name type="scientific">Nephila pilipes</name>
    <name type="common">Giant wood spider</name>
    <name type="synonym">Nephila maculata</name>
    <dbReference type="NCBI Taxonomy" id="299642"/>
    <lineage>
        <taxon>Eukaryota</taxon>
        <taxon>Metazoa</taxon>
        <taxon>Ecdysozoa</taxon>
        <taxon>Arthropoda</taxon>
        <taxon>Chelicerata</taxon>
        <taxon>Arachnida</taxon>
        <taxon>Araneae</taxon>
        <taxon>Araneomorphae</taxon>
        <taxon>Entelegynae</taxon>
        <taxon>Araneoidea</taxon>
        <taxon>Nephilidae</taxon>
        <taxon>Nephila</taxon>
    </lineage>
</organism>
<dbReference type="AlphaFoldDB" id="A0A8X6QZ79"/>
<proteinExistence type="predicted"/>
<dbReference type="EMBL" id="BMAW01037183">
    <property type="protein sequence ID" value="GFU47262.1"/>
    <property type="molecule type" value="Genomic_DNA"/>
</dbReference>
<evidence type="ECO:0000313" key="1">
    <source>
        <dbReference type="EMBL" id="GFU47262.1"/>
    </source>
</evidence>
<protein>
    <submittedName>
        <fullName evidence="1">Uncharacterized protein</fullName>
    </submittedName>
</protein>
<comment type="caution">
    <text evidence="1">The sequence shown here is derived from an EMBL/GenBank/DDBJ whole genome shotgun (WGS) entry which is preliminary data.</text>
</comment>
<gene>
    <name evidence="1" type="ORF">NPIL_544751</name>
</gene>
<accession>A0A8X6QZ79</accession>
<keyword evidence="2" id="KW-1185">Reference proteome</keyword>